<dbReference type="RefSeq" id="WP_392826204.1">
    <property type="nucleotide sequence ID" value="NZ_JBICYV010000048.1"/>
</dbReference>
<dbReference type="Gene3D" id="3.40.50.150">
    <property type="entry name" value="Vaccinia Virus protein VP39"/>
    <property type="match status" value="1"/>
</dbReference>
<reference evidence="1 2" key="1">
    <citation type="submission" date="2024-10" db="EMBL/GenBank/DDBJ databases">
        <title>The Natural Products Discovery Center: Release of the First 8490 Sequenced Strains for Exploring Actinobacteria Biosynthetic Diversity.</title>
        <authorList>
            <person name="Kalkreuter E."/>
            <person name="Kautsar S.A."/>
            <person name="Yang D."/>
            <person name="Bader C.D."/>
            <person name="Teijaro C.N."/>
            <person name="Fluegel L."/>
            <person name="Davis C.M."/>
            <person name="Simpson J.R."/>
            <person name="Lauterbach L."/>
            <person name="Steele A.D."/>
            <person name="Gui C."/>
            <person name="Meng S."/>
            <person name="Li G."/>
            <person name="Viehrig K."/>
            <person name="Ye F."/>
            <person name="Su P."/>
            <person name="Kiefer A.F."/>
            <person name="Nichols A."/>
            <person name="Cepeda A.J."/>
            <person name="Yan W."/>
            <person name="Fan B."/>
            <person name="Jiang Y."/>
            <person name="Adhikari A."/>
            <person name="Zheng C.-J."/>
            <person name="Schuster L."/>
            <person name="Cowan T.M."/>
            <person name="Smanski M.J."/>
            <person name="Chevrette M.G."/>
            <person name="De Carvalho L.P.S."/>
            <person name="Shen B."/>
        </authorList>
    </citation>
    <scope>NUCLEOTIDE SEQUENCE [LARGE SCALE GENOMIC DNA]</scope>
    <source>
        <strain evidence="1 2">NPDC048320</strain>
    </source>
</reference>
<gene>
    <name evidence="1" type="ORF">ACGFZB_42145</name>
</gene>
<dbReference type="InterPro" id="IPR029063">
    <property type="entry name" value="SAM-dependent_MTases_sf"/>
</dbReference>
<sequence>MAHNARVWNHWLGGRDHYEVDRQVGEQVGTVLPVGHGRACPECQSGLVHHAVRVDV</sequence>
<organism evidence="1 2">
    <name type="scientific">Streptomyces cinerochromogenes</name>
    <dbReference type="NCBI Taxonomy" id="66422"/>
    <lineage>
        <taxon>Bacteria</taxon>
        <taxon>Bacillati</taxon>
        <taxon>Actinomycetota</taxon>
        <taxon>Actinomycetes</taxon>
        <taxon>Kitasatosporales</taxon>
        <taxon>Streptomycetaceae</taxon>
        <taxon>Streptomyces</taxon>
    </lineage>
</organism>
<keyword evidence="2" id="KW-1185">Reference proteome</keyword>
<dbReference type="EC" id="2.1.1.-" evidence="1"/>
<accession>A0ABW7BM15</accession>
<dbReference type="EMBL" id="JBICYV010000048">
    <property type="protein sequence ID" value="MFG3016932.1"/>
    <property type="molecule type" value="Genomic_DNA"/>
</dbReference>
<dbReference type="Pfam" id="PF04672">
    <property type="entry name" value="Methyltransf_19"/>
    <property type="match status" value="1"/>
</dbReference>
<evidence type="ECO:0000313" key="1">
    <source>
        <dbReference type="EMBL" id="MFG3016932.1"/>
    </source>
</evidence>
<evidence type="ECO:0000313" key="2">
    <source>
        <dbReference type="Proteomes" id="UP001604267"/>
    </source>
</evidence>
<dbReference type="InterPro" id="IPR006764">
    <property type="entry name" value="SAM_dep_MeTrfase_SAV2177_type"/>
</dbReference>
<dbReference type="GO" id="GO:0008168">
    <property type="term" value="F:methyltransferase activity"/>
    <property type="evidence" value="ECO:0007669"/>
    <property type="project" value="UniProtKB-KW"/>
</dbReference>
<dbReference type="GO" id="GO:0032259">
    <property type="term" value="P:methylation"/>
    <property type="evidence" value="ECO:0007669"/>
    <property type="project" value="UniProtKB-KW"/>
</dbReference>
<proteinExistence type="predicted"/>
<comment type="caution">
    <text evidence="1">The sequence shown here is derived from an EMBL/GenBank/DDBJ whole genome shotgun (WGS) entry which is preliminary data.</text>
</comment>
<name>A0ABW7BM15_9ACTN</name>
<protein>
    <submittedName>
        <fullName evidence="1">SAM-dependent methyltransferase</fullName>
        <ecNumber evidence="1">2.1.1.-</ecNumber>
    </submittedName>
</protein>
<keyword evidence="1" id="KW-0808">Transferase</keyword>
<keyword evidence="1" id="KW-0489">Methyltransferase</keyword>
<dbReference type="Proteomes" id="UP001604267">
    <property type="component" value="Unassembled WGS sequence"/>
</dbReference>